<keyword evidence="7" id="KW-0998">Cell outer membrane</keyword>
<dbReference type="Gene3D" id="1.20.1600.10">
    <property type="entry name" value="Outer membrane efflux proteins (OEP)"/>
    <property type="match status" value="1"/>
</dbReference>
<evidence type="ECO:0000256" key="5">
    <source>
        <dbReference type="ARBA" id="ARBA00022692"/>
    </source>
</evidence>
<sequence length="474" mass="54481">MRAIWIIIFACFFYGVKAQSVSMDSSSILKFDDFYAVVLAYHPIVQQANLLTDQAIQEVRLARGAFDPKLQGSWNQKRFSDTEYYNLLDVSLKIPVWFPVNPEVGFMQNRGAYLNPENFISDATNNQQLYAGVSVPIGQGLFIDQRRATVRQALIFQDMAEAEQIKEINKVLLTAAKDYWEWYYAYNNYILMQQNIAITQDIFNRTKMGFEYGEVAAIDTIQAKITLLNRITDFQQANIDRIKAALSLSNHLWSPEGLPLELKDYIRPEALPVTELGDSVLLDLVTLARANHPELQKLRLKNEALIVERSLARENLKPRIDLKYQFLDQPFTPEGENNGWTFDNNYRVGIDFAFPIFLRKERAKIGQTNLKIRDNNLEQDFVEREIVNEINAQYTAVVNTGAILTQLDQMVTSYQQILAAERINLENGESDLFKINIQLEKLIEAQTKLLKLRADYQKSVATLYWSAGIQNLGY</sequence>
<evidence type="ECO:0000256" key="2">
    <source>
        <dbReference type="ARBA" id="ARBA00007613"/>
    </source>
</evidence>
<reference evidence="8" key="1">
    <citation type="submission" date="2021-09" db="EMBL/GenBank/DDBJ databases">
        <title>Fulvivirga sp. isolated from coastal sediment.</title>
        <authorList>
            <person name="Yu H."/>
        </authorList>
    </citation>
    <scope>NUCLEOTIDE SEQUENCE</scope>
    <source>
        <strain evidence="8">1062</strain>
    </source>
</reference>
<dbReference type="GO" id="GO:0015562">
    <property type="term" value="F:efflux transmembrane transporter activity"/>
    <property type="evidence" value="ECO:0007669"/>
    <property type="project" value="InterPro"/>
</dbReference>
<dbReference type="EMBL" id="JAIXNE010000003">
    <property type="protein sequence ID" value="MCA6075912.1"/>
    <property type="molecule type" value="Genomic_DNA"/>
</dbReference>
<comment type="caution">
    <text evidence="8">The sequence shown here is derived from an EMBL/GenBank/DDBJ whole genome shotgun (WGS) entry which is preliminary data.</text>
</comment>
<keyword evidence="11" id="KW-1185">Reference proteome</keyword>
<keyword evidence="6" id="KW-0472">Membrane</keyword>
<dbReference type="EMBL" id="JAIXNE010000002">
    <property type="protein sequence ID" value="MCA6074735.1"/>
    <property type="molecule type" value="Genomic_DNA"/>
</dbReference>
<dbReference type="Pfam" id="PF02321">
    <property type="entry name" value="OEP"/>
    <property type="match status" value="2"/>
</dbReference>
<dbReference type="GO" id="GO:1990281">
    <property type="term" value="C:efflux pump complex"/>
    <property type="evidence" value="ECO:0007669"/>
    <property type="project" value="TreeGrafter"/>
</dbReference>
<gene>
    <name evidence="8" type="ORF">LDX50_07625</name>
    <name evidence="9" type="ORF">LDX50_13595</name>
    <name evidence="10" type="ORF">LDX50_19315</name>
</gene>
<keyword evidence="3" id="KW-0813">Transport</keyword>
<name>A0A9X1KWF8_9BACT</name>
<dbReference type="GO" id="GO:0009279">
    <property type="term" value="C:cell outer membrane"/>
    <property type="evidence" value="ECO:0007669"/>
    <property type="project" value="UniProtKB-SubCell"/>
</dbReference>
<evidence type="ECO:0000256" key="7">
    <source>
        <dbReference type="ARBA" id="ARBA00023237"/>
    </source>
</evidence>
<dbReference type="AlphaFoldDB" id="A0A9X1KWF8"/>
<dbReference type="Proteomes" id="UP001139409">
    <property type="component" value="Unassembled WGS sequence"/>
</dbReference>
<comment type="subcellular location">
    <subcellularLocation>
        <location evidence="1">Cell outer membrane</location>
    </subcellularLocation>
</comment>
<evidence type="ECO:0000256" key="4">
    <source>
        <dbReference type="ARBA" id="ARBA00022452"/>
    </source>
</evidence>
<comment type="similarity">
    <text evidence="2">Belongs to the outer membrane factor (OMF) (TC 1.B.17) family.</text>
</comment>
<dbReference type="RefSeq" id="WP_225697848.1">
    <property type="nucleotide sequence ID" value="NZ_JAIXNE010000002.1"/>
</dbReference>
<evidence type="ECO:0000256" key="1">
    <source>
        <dbReference type="ARBA" id="ARBA00004442"/>
    </source>
</evidence>
<evidence type="ECO:0000313" key="10">
    <source>
        <dbReference type="EMBL" id="MCA6077040.1"/>
    </source>
</evidence>
<evidence type="ECO:0000313" key="8">
    <source>
        <dbReference type="EMBL" id="MCA6074735.1"/>
    </source>
</evidence>
<evidence type="ECO:0000313" key="9">
    <source>
        <dbReference type="EMBL" id="MCA6075912.1"/>
    </source>
</evidence>
<dbReference type="SUPFAM" id="SSF56954">
    <property type="entry name" value="Outer membrane efflux proteins (OEP)"/>
    <property type="match status" value="1"/>
</dbReference>
<proteinExistence type="inferred from homology"/>
<keyword evidence="5" id="KW-0812">Transmembrane</keyword>
<organism evidence="8 11">
    <name type="scientific">Fulvivirga sedimenti</name>
    <dbReference type="NCBI Taxonomy" id="2879465"/>
    <lineage>
        <taxon>Bacteria</taxon>
        <taxon>Pseudomonadati</taxon>
        <taxon>Bacteroidota</taxon>
        <taxon>Cytophagia</taxon>
        <taxon>Cytophagales</taxon>
        <taxon>Fulvivirgaceae</taxon>
        <taxon>Fulvivirga</taxon>
    </lineage>
</organism>
<evidence type="ECO:0000256" key="3">
    <source>
        <dbReference type="ARBA" id="ARBA00022448"/>
    </source>
</evidence>
<dbReference type="EMBL" id="JAIXNE010000004">
    <property type="protein sequence ID" value="MCA6077040.1"/>
    <property type="molecule type" value="Genomic_DNA"/>
</dbReference>
<protein>
    <submittedName>
        <fullName evidence="8">TolC family protein</fullName>
    </submittedName>
</protein>
<dbReference type="InterPro" id="IPR051906">
    <property type="entry name" value="TolC-like"/>
</dbReference>
<keyword evidence="4" id="KW-1134">Transmembrane beta strand</keyword>
<dbReference type="GO" id="GO:0015288">
    <property type="term" value="F:porin activity"/>
    <property type="evidence" value="ECO:0007669"/>
    <property type="project" value="TreeGrafter"/>
</dbReference>
<accession>A0A9X1KWF8</accession>
<evidence type="ECO:0000313" key="11">
    <source>
        <dbReference type="Proteomes" id="UP001139409"/>
    </source>
</evidence>
<dbReference type="PANTHER" id="PTHR30026">
    <property type="entry name" value="OUTER MEMBRANE PROTEIN TOLC"/>
    <property type="match status" value="1"/>
</dbReference>
<dbReference type="PANTHER" id="PTHR30026:SF21">
    <property type="entry name" value="SLR1270 PROTEIN"/>
    <property type="match status" value="1"/>
</dbReference>
<dbReference type="InterPro" id="IPR003423">
    <property type="entry name" value="OMP_efflux"/>
</dbReference>
<evidence type="ECO:0000256" key="6">
    <source>
        <dbReference type="ARBA" id="ARBA00023136"/>
    </source>
</evidence>